<comment type="caution">
    <text evidence="1">The sequence shown here is derived from an EMBL/GenBank/DDBJ whole genome shotgun (WGS) entry which is preliminary data.</text>
</comment>
<accession>A0A6N8I2H2</accession>
<protein>
    <submittedName>
        <fullName evidence="1">Uncharacterized protein</fullName>
    </submittedName>
</protein>
<keyword evidence="2" id="KW-1185">Reference proteome</keyword>
<evidence type="ECO:0000313" key="2">
    <source>
        <dbReference type="Proteomes" id="UP000469440"/>
    </source>
</evidence>
<sequence>MLLYLTGNDKSGLIDAAAKEKELTVKKLVGKFSLRSFVTRDMRNYATAKYFAVDFSCVEESLDDFIVVLQSFQMMFSSRIIVILSGCEAIEESAGRLTAIGVVNLVTVDTLDAVTGELAECLSDDGMQKYIVSPIPSEPEQPESPAESEQIEQYQWNAKNIKIAVAGAQRRSGVTVTAFNMAEWLAARGAQVCYVEMNTHRHLQLLITIFDAEKDGEHYAIDGIDCYMTNELDRDHNFILYDCGELRTLPTVFKEADIRLLCGSILPYEIPAFHKAVTACGSLPIMEIGLCVPKEFQDYCISLFGEGVHIIEASHDLFASNVNGQIYLPIVQRYIKYSISTLKNPH</sequence>
<dbReference type="EMBL" id="VWXL01000087">
    <property type="protein sequence ID" value="MVB12326.1"/>
    <property type="molecule type" value="Genomic_DNA"/>
</dbReference>
<gene>
    <name evidence="1" type="ORF">CAFE_30590</name>
</gene>
<dbReference type="AlphaFoldDB" id="A0A6N8I2H2"/>
<name>A0A6N8I2H2_9FIRM</name>
<proteinExistence type="predicted"/>
<dbReference type="Proteomes" id="UP000469440">
    <property type="component" value="Unassembled WGS sequence"/>
</dbReference>
<evidence type="ECO:0000313" key="1">
    <source>
        <dbReference type="EMBL" id="MVB12326.1"/>
    </source>
</evidence>
<reference evidence="1 2" key="1">
    <citation type="submission" date="2019-09" db="EMBL/GenBank/DDBJ databases">
        <title>Genome sequence of Clostridium sp. EA1.</title>
        <authorList>
            <person name="Poehlein A."/>
            <person name="Bengelsdorf F.R."/>
            <person name="Daniel R."/>
        </authorList>
    </citation>
    <scope>NUCLEOTIDE SEQUENCE [LARGE SCALE GENOMIC DNA]</scope>
    <source>
        <strain evidence="1 2">EA1</strain>
    </source>
</reference>
<dbReference type="RefSeq" id="WP_330594045.1">
    <property type="nucleotide sequence ID" value="NZ_VWXL01000087.1"/>
</dbReference>
<organism evidence="1 2">
    <name type="scientific">Caproicibacter fermentans</name>
    <dbReference type="NCBI Taxonomy" id="2576756"/>
    <lineage>
        <taxon>Bacteria</taxon>
        <taxon>Bacillati</taxon>
        <taxon>Bacillota</taxon>
        <taxon>Clostridia</taxon>
        <taxon>Eubacteriales</taxon>
        <taxon>Acutalibacteraceae</taxon>
        <taxon>Caproicibacter</taxon>
    </lineage>
</organism>